<dbReference type="EMBL" id="UZAE01001011">
    <property type="protein sequence ID" value="VDN98039.1"/>
    <property type="molecule type" value="Genomic_DNA"/>
</dbReference>
<accession>A0A0R3T543</accession>
<dbReference type="InterPro" id="IPR050401">
    <property type="entry name" value="Cyclic_nucleotide_synthase"/>
</dbReference>
<dbReference type="GO" id="GO:0000166">
    <property type="term" value="F:nucleotide binding"/>
    <property type="evidence" value="ECO:0007669"/>
    <property type="project" value="UniProtKB-KW"/>
</dbReference>
<keyword evidence="3" id="KW-0547">Nucleotide-binding</keyword>
<dbReference type="InterPro" id="IPR001054">
    <property type="entry name" value="A/G_cyclase"/>
</dbReference>
<dbReference type="Proteomes" id="UP000278807">
    <property type="component" value="Unassembled WGS sequence"/>
</dbReference>
<dbReference type="AlphaFoldDB" id="A0A0R3T543"/>
<dbReference type="STRING" id="102285.A0A0R3T543"/>
<sequence length="214" mass="23115">AVSTALLVGIKVAPETFDEVSIYFSDIVGFTTISAISTPLQVIGLLNDLYTLFDRVIANYDVYKVETIGDAYMVASGLPIRNGHQHANEIAFMALDLLSCCGTFKIKHLPEIPLQIRIGLHSGPCVAGVVGLAMPRYCLFGNTVSRAQKMESSGAAFRIHISQSLKELLDDIGGFSFEYGGVIEFDGGSKALTYWLCGNSQFHKPLPKPPALIG</sequence>
<evidence type="ECO:0000313" key="8">
    <source>
        <dbReference type="EMBL" id="VDN98039.1"/>
    </source>
</evidence>
<reference evidence="8 9" key="2">
    <citation type="submission" date="2018-11" db="EMBL/GenBank/DDBJ databases">
        <authorList>
            <consortium name="Pathogen Informatics"/>
        </authorList>
    </citation>
    <scope>NUCLEOTIDE SEQUENCE [LARGE SCALE GENOMIC DNA]</scope>
</reference>
<dbReference type="CDD" id="cd07302">
    <property type="entry name" value="CHD"/>
    <property type="match status" value="1"/>
</dbReference>
<dbReference type="GO" id="GO:0005886">
    <property type="term" value="C:plasma membrane"/>
    <property type="evidence" value="ECO:0007669"/>
    <property type="project" value="TreeGrafter"/>
</dbReference>
<name>A0A0R3T543_RODNA</name>
<evidence type="ECO:0000256" key="5">
    <source>
        <dbReference type="ARBA" id="ARBA00023136"/>
    </source>
</evidence>
<dbReference type="GO" id="GO:0007168">
    <property type="term" value="P:receptor guanylyl cyclase signaling pathway"/>
    <property type="evidence" value="ECO:0007669"/>
    <property type="project" value="TreeGrafter"/>
</dbReference>
<evidence type="ECO:0000256" key="3">
    <source>
        <dbReference type="ARBA" id="ARBA00022741"/>
    </source>
</evidence>
<dbReference type="GO" id="GO:0004016">
    <property type="term" value="F:adenylate cyclase activity"/>
    <property type="evidence" value="ECO:0007669"/>
    <property type="project" value="TreeGrafter"/>
</dbReference>
<dbReference type="FunFam" id="3.30.70.1230:FF:000015">
    <property type="entry name" value="Guanylate cyclase"/>
    <property type="match status" value="1"/>
</dbReference>
<dbReference type="GO" id="GO:0004383">
    <property type="term" value="F:guanylate cyclase activity"/>
    <property type="evidence" value="ECO:0007669"/>
    <property type="project" value="TreeGrafter"/>
</dbReference>
<dbReference type="PANTHER" id="PTHR11920">
    <property type="entry name" value="GUANYLYL CYCLASE"/>
    <property type="match status" value="1"/>
</dbReference>
<evidence type="ECO:0000313" key="10">
    <source>
        <dbReference type="WBParaSite" id="HNAJ_0000218101-mRNA-1"/>
    </source>
</evidence>
<evidence type="ECO:0000256" key="6">
    <source>
        <dbReference type="ARBA" id="ARBA00023239"/>
    </source>
</evidence>
<keyword evidence="2" id="KW-0812">Transmembrane</keyword>
<gene>
    <name evidence="8" type="ORF">HNAJ_LOCUS2180</name>
</gene>
<dbReference type="Pfam" id="PF00211">
    <property type="entry name" value="Guanylate_cyc"/>
    <property type="match status" value="1"/>
</dbReference>
<dbReference type="InterPro" id="IPR029787">
    <property type="entry name" value="Nucleotide_cyclase"/>
</dbReference>
<evidence type="ECO:0000259" key="7">
    <source>
        <dbReference type="PROSITE" id="PS50125"/>
    </source>
</evidence>
<organism evidence="10">
    <name type="scientific">Rodentolepis nana</name>
    <name type="common">Dwarf tapeworm</name>
    <name type="synonym">Hymenolepis nana</name>
    <dbReference type="NCBI Taxonomy" id="102285"/>
    <lineage>
        <taxon>Eukaryota</taxon>
        <taxon>Metazoa</taxon>
        <taxon>Spiralia</taxon>
        <taxon>Lophotrochozoa</taxon>
        <taxon>Platyhelminthes</taxon>
        <taxon>Cestoda</taxon>
        <taxon>Eucestoda</taxon>
        <taxon>Cyclophyllidea</taxon>
        <taxon>Hymenolepididae</taxon>
        <taxon>Rodentolepis</taxon>
    </lineage>
</organism>
<evidence type="ECO:0000256" key="4">
    <source>
        <dbReference type="ARBA" id="ARBA00022989"/>
    </source>
</evidence>
<dbReference type="OrthoDB" id="60033at2759"/>
<evidence type="ECO:0000256" key="2">
    <source>
        <dbReference type="ARBA" id="ARBA00022692"/>
    </source>
</evidence>
<dbReference type="PROSITE" id="PS50125">
    <property type="entry name" value="GUANYLATE_CYCLASE_2"/>
    <property type="match status" value="1"/>
</dbReference>
<keyword evidence="4" id="KW-1133">Transmembrane helix</keyword>
<feature type="domain" description="Guanylate cyclase" evidence="7">
    <location>
        <begin position="21"/>
        <end position="151"/>
    </location>
</feature>
<proteinExistence type="predicted"/>
<keyword evidence="6" id="KW-0456">Lyase</keyword>
<keyword evidence="9" id="KW-1185">Reference proteome</keyword>
<keyword evidence="5" id="KW-0472">Membrane</keyword>
<dbReference type="SMART" id="SM00044">
    <property type="entry name" value="CYCc"/>
    <property type="match status" value="1"/>
</dbReference>
<dbReference type="WBParaSite" id="HNAJ_0000218101-mRNA-1">
    <property type="protein sequence ID" value="HNAJ_0000218101-mRNA-1"/>
    <property type="gene ID" value="HNAJ_0000218101"/>
</dbReference>
<reference evidence="10" key="1">
    <citation type="submission" date="2017-02" db="UniProtKB">
        <authorList>
            <consortium name="WormBaseParasite"/>
        </authorList>
    </citation>
    <scope>IDENTIFICATION</scope>
</reference>
<evidence type="ECO:0000313" key="9">
    <source>
        <dbReference type="Proteomes" id="UP000278807"/>
    </source>
</evidence>
<dbReference type="GO" id="GO:0035556">
    <property type="term" value="P:intracellular signal transduction"/>
    <property type="evidence" value="ECO:0007669"/>
    <property type="project" value="InterPro"/>
</dbReference>
<dbReference type="SUPFAM" id="SSF55073">
    <property type="entry name" value="Nucleotide cyclase"/>
    <property type="match status" value="1"/>
</dbReference>
<dbReference type="PANTHER" id="PTHR11920:SF462">
    <property type="entry name" value="GUANYLATE CYCLASE"/>
    <property type="match status" value="1"/>
</dbReference>
<dbReference type="GO" id="GO:0001653">
    <property type="term" value="F:peptide receptor activity"/>
    <property type="evidence" value="ECO:0007669"/>
    <property type="project" value="TreeGrafter"/>
</dbReference>
<evidence type="ECO:0000256" key="1">
    <source>
        <dbReference type="ARBA" id="ARBA00004370"/>
    </source>
</evidence>
<comment type="subcellular location">
    <subcellularLocation>
        <location evidence="1">Membrane</location>
    </subcellularLocation>
</comment>
<protein>
    <submittedName>
        <fullName evidence="10">Guanylate cyclase domain-containing protein</fullName>
    </submittedName>
</protein>
<dbReference type="Gene3D" id="3.30.70.1230">
    <property type="entry name" value="Nucleotide cyclase"/>
    <property type="match status" value="1"/>
</dbReference>